<name>A0ABP3Y443_9FLAO</name>
<organism evidence="2 3">
    <name type="scientific">Wandonia haliotis</name>
    <dbReference type="NCBI Taxonomy" id="574963"/>
    <lineage>
        <taxon>Bacteria</taxon>
        <taxon>Pseudomonadati</taxon>
        <taxon>Bacteroidota</taxon>
        <taxon>Flavobacteriia</taxon>
        <taxon>Flavobacteriales</taxon>
        <taxon>Crocinitomicaceae</taxon>
        <taxon>Wandonia</taxon>
    </lineage>
</organism>
<dbReference type="RefSeq" id="WP_343786242.1">
    <property type="nucleotide sequence ID" value="NZ_BAAAFH010000007.1"/>
</dbReference>
<feature type="signal peptide" evidence="1">
    <location>
        <begin position="1"/>
        <end position="21"/>
    </location>
</feature>
<proteinExistence type="predicted"/>
<comment type="caution">
    <text evidence="2">The sequence shown here is derived from an EMBL/GenBank/DDBJ whole genome shotgun (WGS) entry which is preliminary data.</text>
</comment>
<dbReference type="EMBL" id="BAAAFH010000007">
    <property type="protein sequence ID" value="GAA0875121.1"/>
    <property type="molecule type" value="Genomic_DNA"/>
</dbReference>
<evidence type="ECO:0000313" key="2">
    <source>
        <dbReference type="EMBL" id="GAA0875121.1"/>
    </source>
</evidence>
<keyword evidence="3" id="KW-1185">Reference proteome</keyword>
<evidence type="ECO:0000256" key="1">
    <source>
        <dbReference type="SAM" id="SignalP"/>
    </source>
</evidence>
<protein>
    <recommendedName>
        <fullName evidence="4">DUF4932 domain-containing protein</fullName>
    </recommendedName>
</protein>
<sequence>MKSKAVILFISLFSVFSSVNGQTFKANIKYSKLTATYNFIQKLSDYYPDNEYKQIFKNSSYNTPHYLRLIAQLDTLSLQESLPFQGYPYGQKQPFQTISLIEKNLINSNTIDHFISQTFGIIPNDQFFAFTNILSNFVPVYQELIYLPNKTDFDNKVKELALFVETVDLHQYFETGLRFYGTEWDSLVPIDIAIIPTLGEGGFTATAFLNNAISEVPLNFKHNDILFCVLMHEIFHLLYDGQSLKLKQEIERWFTQNPSVNSQYAYLLLDEALATALGNGFVFEGFTNETDKEDWYNVKYINLMAQKIYPLVKDYINNKKTIDQYFIDKYIAAYDNHFSDWTNELDHILTYRYILSENRNDFKYFRQKYRYASKSVYHTEINKTNLESLKQSPITKVVILSENSGEKLELVKNTFPELREWSYNAEDEFIYTSTLTDKTKLIIVNNPNDNFEKIFGETYNNKQIR</sequence>
<dbReference type="Proteomes" id="UP001501126">
    <property type="component" value="Unassembled WGS sequence"/>
</dbReference>
<keyword evidence="1" id="KW-0732">Signal</keyword>
<reference evidence="3" key="1">
    <citation type="journal article" date="2019" name="Int. J. Syst. Evol. Microbiol.">
        <title>The Global Catalogue of Microorganisms (GCM) 10K type strain sequencing project: providing services to taxonomists for standard genome sequencing and annotation.</title>
        <authorList>
            <consortium name="The Broad Institute Genomics Platform"/>
            <consortium name="The Broad Institute Genome Sequencing Center for Infectious Disease"/>
            <person name="Wu L."/>
            <person name="Ma J."/>
        </authorList>
    </citation>
    <scope>NUCLEOTIDE SEQUENCE [LARGE SCALE GENOMIC DNA]</scope>
    <source>
        <strain evidence="3">JCM 16083</strain>
    </source>
</reference>
<accession>A0ABP3Y443</accession>
<evidence type="ECO:0000313" key="3">
    <source>
        <dbReference type="Proteomes" id="UP001501126"/>
    </source>
</evidence>
<feature type="chain" id="PRO_5045591404" description="DUF4932 domain-containing protein" evidence="1">
    <location>
        <begin position="22"/>
        <end position="465"/>
    </location>
</feature>
<evidence type="ECO:0008006" key="4">
    <source>
        <dbReference type="Google" id="ProtNLM"/>
    </source>
</evidence>
<gene>
    <name evidence="2" type="ORF">GCM10009118_15290</name>
</gene>